<feature type="binding site" evidence="9">
    <location>
        <position position="91"/>
    </location>
    <ligand>
        <name>[4Fe-4S] cluster</name>
        <dbReference type="ChEBI" id="CHEBI:49883"/>
    </ligand>
</feature>
<dbReference type="PROSITE" id="PS50926">
    <property type="entry name" value="TRAM"/>
    <property type="match status" value="1"/>
</dbReference>
<dbReference type="InterPro" id="IPR029063">
    <property type="entry name" value="SAM-dependent_MTases_sf"/>
</dbReference>
<dbReference type="CDD" id="cd02440">
    <property type="entry name" value="AdoMet_MTases"/>
    <property type="match status" value="1"/>
</dbReference>
<keyword evidence="7 9" id="KW-0408">Iron</keyword>
<dbReference type="InterPro" id="IPR002792">
    <property type="entry name" value="TRAM_dom"/>
</dbReference>
<dbReference type="Pfam" id="PF01938">
    <property type="entry name" value="TRAM"/>
    <property type="match status" value="1"/>
</dbReference>
<dbReference type="Gene3D" id="3.40.50.150">
    <property type="entry name" value="Vaccinia Virus protein VP39"/>
    <property type="match status" value="1"/>
</dbReference>
<proteinExistence type="inferred from homology"/>
<evidence type="ECO:0000259" key="12">
    <source>
        <dbReference type="PROSITE" id="PS50926"/>
    </source>
</evidence>
<keyword evidence="1 9" id="KW-0004">4Fe-4S</keyword>
<reference evidence="14" key="1">
    <citation type="journal article" date="2019" name="Int. J. Syst. Evol. Microbiol.">
        <title>The Global Catalogue of Microorganisms (GCM) 10K type strain sequencing project: providing services to taxonomists for standard genome sequencing and annotation.</title>
        <authorList>
            <consortium name="The Broad Institute Genomics Platform"/>
            <consortium name="The Broad Institute Genome Sequencing Center for Infectious Disease"/>
            <person name="Wu L."/>
            <person name="Ma J."/>
        </authorList>
    </citation>
    <scope>NUCLEOTIDE SEQUENCE [LARGE SCALE GENOMIC DNA]</scope>
    <source>
        <strain evidence="14">NBRC 108723</strain>
    </source>
</reference>
<dbReference type="Gene3D" id="2.40.50.1070">
    <property type="match status" value="1"/>
</dbReference>
<dbReference type="PANTHER" id="PTHR11061">
    <property type="entry name" value="RNA M5U METHYLTRANSFERASE"/>
    <property type="match status" value="1"/>
</dbReference>
<dbReference type="NCBIfam" id="TIGR00479">
    <property type="entry name" value="rumA"/>
    <property type="match status" value="1"/>
</dbReference>
<protein>
    <recommendedName>
        <fullName evidence="9">23S rRNA (uracil(1939)-C(5))-methyltransferase RlmD</fullName>
        <ecNumber evidence="9">2.1.1.190</ecNumber>
    </recommendedName>
    <alternativeName>
        <fullName evidence="9">23S rRNA(m5U1939)-methyltransferase</fullName>
    </alternativeName>
</protein>
<dbReference type="InterPro" id="IPR010280">
    <property type="entry name" value="U5_MeTrfase_fam"/>
</dbReference>
<feature type="binding site" evidence="9">
    <location>
        <position position="88"/>
    </location>
    <ligand>
        <name>[4Fe-4S] cluster</name>
        <dbReference type="ChEBI" id="CHEBI:49883"/>
    </ligand>
</feature>
<dbReference type="InterPro" id="IPR030391">
    <property type="entry name" value="MeTrfase_TrmA_CS"/>
</dbReference>
<evidence type="ECO:0000256" key="8">
    <source>
        <dbReference type="ARBA" id="ARBA00023014"/>
    </source>
</evidence>
<dbReference type="InterPro" id="IPR012340">
    <property type="entry name" value="NA-bd_OB-fold"/>
</dbReference>
<feature type="binding site" evidence="9 10">
    <location>
        <position position="272"/>
    </location>
    <ligand>
        <name>S-adenosyl-L-methionine</name>
        <dbReference type="ChEBI" id="CHEBI:59789"/>
    </ligand>
</feature>
<comment type="similarity">
    <text evidence="9">Belongs to the class I-like SAM-binding methyltransferase superfamily. RNA M5U methyltransferase family. RlmD subfamily.</text>
</comment>
<dbReference type="EMBL" id="BSPW01000036">
    <property type="protein sequence ID" value="GLT18175.1"/>
    <property type="molecule type" value="Genomic_DNA"/>
</dbReference>
<evidence type="ECO:0000313" key="14">
    <source>
        <dbReference type="Proteomes" id="UP001157138"/>
    </source>
</evidence>
<feature type="active site" evidence="11">
    <location>
        <position position="396"/>
    </location>
</feature>
<dbReference type="Pfam" id="PF05958">
    <property type="entry name" value="tRNA_U5-meth_tr"/>
    <property type="match status" value="1"/>
</dbReference>
<evidence type="ECO:0000256" key="11">
    <source>
        <dbReference type="PROSITE-ProRule" id="PRU10015"/>
    </source>
</evidence>
<dbReference type="PROSITE" id="PS51687">
    <property type="entry name" value="SAM_MT_RNA_M5U"/>
    <property type="match status" value="1"/>
</dbReference>
<keyword evidence="6 9" id="KW-0479">Metal-binding</keyword>
<evidence type="ECO:0000256" key="1">
    <source>
        <dbReference type="ARBA" id="ARBA00022485"/>
    </source>
</evidence>
<feature type="domain" description="TRAM" evidence="12">
    <location>
        <begin position="10"/>
        <end position="69"/>
    </location>
</feature>
<evidence type="ECO:0000256" key="3">
    <source>
        <dbReference type="ARBA" id="ARBA00022603"/>
    </source>
</evidence>
<feature type="binding site" evidence="9 10">
    <location>
        <position position="370"/>
    </location>
    <ligand>
        <name>S-adenosyl-L-methionine</name>
        <dbReference type="ChEBI" id="CHEBI:59789"/>
    </ligand>
</feature>
<feature type="active site" description="Nucleophile" evidence="9 10">
    <location>
        <position position="396"/>
    </location>
</feature>
<accession>A0ABQ6EY96</accession>
<dbReference type="EC" id="2.1.1.190" evidence="9"/>
<evidence type="ECO:0000256" key="5">
    <source>
        <dbReference type="ARBA" id="ARBA00022691"/>
    </source>
</evidence>
<feature type="binding site" evidence="9">
    <location>
        <position position="82"/>
    </location>
    <ligand>
        <name>[4Fe-4S] cluster</name>
        <dbReference type="ChEBI" id="CHEBI:49883"/>
    </ligand>
</feature>
<evidence type="ECO:0000256" key="6">
    <source>
        <dbReference type="ARBA" id="ARBA00022723"/>
    </source>
</evidence>
<keyword evidence="5 9" id="KW-0949">S-adenosyl-L-methionine</keyword>
<keyword evidence="3 9" id="KW-0489">Methyltransferase</keyword>
<dbReference type="PROSITE" id="PS01230">
    <property type="entry name" value="TRMA_1"/>
    <property type="match status" value="1"/>
</dbReference>
<feature type="binding site" evidence="9">
    <location>
        <position position="169"/>
    </location>
    <ligand>
        <name>[4Fe-4S] cluster</name>
        <dbReference type="ChEBI" id="CHEBI:49883"/>
    </ligand>
</feature>
<name>A0ABQ6EY96_9VIBR</name>
<organism evidence="13 14">
    <name type="scientific">Vibrio zhanjiangensis</name>
    <dbReference type="NCBI Taxonomy" id="1046128"/>
    <lineage>
        <taxon>Bacteria</taxon>
        <taxon>Pseudomonadati</taxon>
        <taxon>Pseudomonadota</taxon>
        <taxon>Gammaproteobacteria</taxon>
        <taxon>Vibrionales</taxon>
        <taxon>Vibrionaceae</taxon>
        <taxon>Vibrio</taxon>
    </lineage>
</organism>
<feature type="binding site" evidence="9">
    <location>
        <position position="306"/>
    </location>
    <ligand>
        <name>S-adenosyl-L-methionine</name>
        <dbReference type="ChEBI" id="CHEBI:59789"/>
    </ligand>
</feature>
<sequence length="439" mass="49666">MARFFQPKKKTQLNTKHQALTIEKLDHHGAGIAYQNNKPIFVEGALPKEQVLAQLTESKSKFSRASLIKVLLPSEKRIQPFCSHYEQCGGCNFQHLSSQSQWEYKQQTLSQLMRKFAGKTLDLEPPIVGQTKGYRRRARVSVLRDKKTHQLKFGFRKKHSKDIVTLTDCPVLVPELNAVLPDLYQLLQAFSQPEHIGHVELVKADNTCILVLRHTQPLSNGDRQALLNFVKIRKMSLYVMPTSEDLVLEFGQSGVYKETGLTIPFEPNNFIQVNQEVNAQMVMQALDWLELSPQDRVLDLFCGLGNFSLPMAKQVKSVIGVEGVDEMVDKATQNAQVNKIENATFFQANLEQDVSEQPWAKHKFDKILLDPARAGAQSIVEQMSALGAKRVVYVSCNPATLARDSHRLLNQGYELKRLGMLDMFPHTSHLESMALFVKA</sequence>
<feature type="binding site" evidence="9 10">
    <location>
        <position position="322"/>
    </location>
    <ligand>
        <name>S-adenosyl-L-methionine</name>
        <dbReference type="ChEBI" id="CHEBI:59789"/>
    </ligand>
</feature>
<feature type="binding site" evidence="9">
    <location>
        <position position="349"/>
    </location>
    <ligand>
        <name>S-adenosyl-L-methionine</name>
        <dbReference type="ChEBI" id="CHEBI:59789"/>
    </ligand>
</feature>
<evidence type="ECO:0000256" key="4">
    <source>
        <dbReference type="ARBA" id="ARBA00022679"/>
    </source>
</evidence>
<dbReference type="PROSITE" id="PS01231">
    <property type="entry name" value="TRMA_2"/>
    <property type="match status" value="1"/>
</dbReference>
<dbReference type="NCBIfam" id="NF009639">
    <property type="entry name" value="PRK13168.1"/>
    <property type="match status" value="1"/>
</dbReference>
<feature type="binding site" evidence="9 10">
    <location>
        <position position="301"/>
    </location>
    <ligand>
        <name>S-adenosyl-L-methionine</name>
        <dbReference type="ChEBI" id="CHEBI:59789"/>
    </ligand>
</feature>
<keyword evidence="14" id="KW-1185">Reference proteome</keyword>
<dbReference type="Gene3D" id="2.40.50.140">
    <property type="entry name" value="Nucleic acid-binding proteins"/>
    <property type="match status" value="1"/>
</dbReference>
<dbReference type="InterPro" id="IPR030390">
    <property type="entry name" value="MeTrfase_TrmA_AS"/>
</dbReference>
<keyword evidence="8 9" id="KW-0411">Iron-sulfur</keyword>
<evidence type="ECO:0000313" key="13">
    <source>
        <dbReference type="EMBL" id="GLT18175.1"/>
    </source>
</evidence>
<keyword evidence="4 9" id="KW-0808">Transferase</keyword>
<comment type="function">
    <text evidence="9">Catalyzes the formation of 5-methyl-uridine at position 1939 (m5U1939) in 23S rRNA.</text>
</comment>
<dbReference type="HAMAP" id="MF_01010">
    <property type="entry name" value="23SrRNA_methyltr_RlmD"/>
    <property type="match status" value="1"/>
</dbReference>
<dbReference type="SUPFAM" id="SSF53335">
    <property type="entry name" value="S-adenosyl-L-methionine-dependent methyltransferases"/>
    <property type="match status" value="1"/>
</dbReference>
<comment type="caution">
    <text evidence="13">The sequence shown here is derived from an EMBL/GenBank/DDBJ whole genome shotgun (WGS) entry which is preliminary data.</text>
</comment>
<keyword evidence="2 9" id="KW-0698">rRNA processing</keyword>
<evidence type="ECO:0000256" key="7">
    <source>
        <dbReference type="ARBA" id="ARBA00023004"/>
    </source>
</evidence>
<evidence type="ECO:0000256" key="10">
    <source>
        <dbReference type="PROSITE-ProRule" id="PRU01024"/>
    </source>
</evidence>
<dbReference type="RefSeq" id="WP_284192066.1">
    <property type="nucleotide sequence ID" value="NZ_BSPW01000036.1"/>
</dbReference>
<dbReference type="SUPFAM" id="SSF50249">
    <property type="entry name" value="Nucleic acid-binding proteins"/>
    <property type="match status" value="1"/>
</dbReference>
<evidence type="ECO:0000256" key="2">
    <source>
        <dbReference type="ARBA" id="ARBA00022552"/>
    </source>
</evidence>
<gene>
    <name evidence="9 13" type="primary">rlmD</name>
    <name evidence="13" type="ORF">GCM10007938_19530</name>
</gene>
<dbReference type="InterPro" id="IPR001566">
    <property type="entry name" value="23S_rRNA_MeTrfase_RlmD"/>
</dbReference>
<comment type="catalytic activity">
    <reaction evidence="9">
        <text>uridine(1939) in 23S rRNA + S-adenosyl-L-methionine = 5-methyluridine(1939) in 23S rRNA + S-adenosyl-L-homocysteine + H(+)</text>
        <dbReference type="Rhea" id="RHEA:42908"/>
        <dbReference type="Rhea" id="RHEA-COMP:10278"/>
        <dbReference type="Rhea" id="RHEA-COMP:10279"/>
        <dbReference type="ChEBI" id="CHEBI:15378"/>
        <dbReference type="ChEBI" id="CHEBI:57856"/>
        <dbReference type="ChEBI" id="CHEBI:59789"/>
        <dbReference type="ChEBI" id="CHEBI:65315"/>
        <dbReference type="ChEBI" id="CHEBI:74447"/>
        <dbReference type="EC" id="2.1.1.190"/>
    </reaction>
</comment>
<dbReference type="PANTHER" id="PTHR11061:SF49">
    <property type="entry name" value="23S RRNA (URACIL(1939)-C(5))-METHYLTRANSFERASE RLMD"/>
    <property type="match status" value="1"/>
</dbReference>
<dbReference type="Proteomes" id="UP001157138">
    <property type="component" value="Unassembled WGS sequence"/>
</dbReference>
<evidence type="ECO:0000256" key="9">
    <source>
        <dbReference type="HAMAP-Rule" id="MF_01010"/>
    </source>
</evidence>